<dbReference type="Gene3D" id="3.40.50.880">
    <property type="match status" value="1"/>
</dbReference>
<reference evidence="13" key="1">
    <citation type="journal article" date="2014" name="Sci. Data">
        <title>Genomes of diverse isolates of the marine cyanobacterium Prochlorococcus.</title>
        <authorList>
            <person name="Biller S."/>
            <person name="Berube P."/>
            <person name="Thompson J."/>
            <person name="Kelly L."/>
            <person name="Roggensack S."/>
            <person name="Awad L."/>
            <person name="Roache-Johnson K."/>
            <person name="Ding H."/>
            <person name="Giovannoni S.J."/>
            <person name="Moore L.R."/>
            <person name="Chisholm S.W."/>
        </authorList>
    </citation>
    <scope>NUCLEOTIDE SEQUENCE [LARGE SCALE GENOMIC DNA]</scope>
</reference>
<organism evidence="12 13">
    <name type="scientific">Prochlorococcus marinus str. MIT 9116</name>
    <dbReference type="NCBI Taxonomy" id="167544"/>
    <lineage>
        <taxon>Bacteria</taxon>
        <taxon>Bacillati</taxon>
        <taxon>Cyanobacteriota</taxon>
        <taxon>Cyanophyceae</taxon>
        <taxon>Synechococcales</taxon>
        <taxon>Prochlorococcaceae</taxon>
        <taxon>Prochlorococcus</taxon>
    </lineage>
</organism>
<dbReference type="NCBIfam" id="TIGR00888">
    <property type="entry name" value="guaA_Nterm"/>
    <property type="match status" value="1"/>
</dbReference>
<dbReference type="Gene3D" id="3.40.50.620">
    <property type="entry name" value="HUPs"/>
    <property type="match status" value="1"/>
</dbReference>
<dbReference type="InterPro" id="IPR022955">
    <property type="entry name" value="GMP_synthase"/>
</dbReference>
<dbReference type="NCBIfam" id="NF000848">
    <property type="entry name" value="PRK00074.1"/>
    <property type="match status" value="1"/>
</dbReference>
<name>A0A0A1ZRG7_PROMR</name>
<evidence type="ECO:0000256" key="5">
    <source>
        <dbReference type="ARBA" id="ARBA00022749"/>
    </source>
</evidence>
<dbReference type="GO" id="GO:0005829">
    <property type="term" value="C:cytosol"/>
    <property type="evidence" value="ECO:0007669"/>
    <property type="project" value="TreeGrafter"/>
</dbReference>
<evidence type="ECO:0000313" key="13">
    <source>
        <dbReference type="Proteomes" id="UP000030491"/>
    </source>
</evidence>
<dbReference type="InterPro" id="IPR004739">
    <property type="entry name" value="GMP_synth_GATase"/>
</dbReference>
<evidence type="ECO:0000256" key="10">
    <source>
        <dbReference type="PROSITE-ProRule" id="PRU00886"/>
    </source>
</evidence>
<dbReference type="HAMAP" id="MF_00344">
    <property type="entry name" value="GMP_synthase"/>
    <property type="match status" value="1"/>
</dbReference>
<dbReference type="CDD" id="cd01997">
    <property type="entry name" value="GMP_synthase_C"/>
    <property type="match status" value="1"/>
</dbReference>
<keyword evidence="5 9" id="KW-0332">GMP biosynthesis</keyword>
<dbReference type="SUPFAM" id="SSF52317">
    <property type="entry name" value="Class I glutamine amidotransferase-like"/>
    <property type="match status" value="1"/>
</dbReference>
<dbReference type="GO" id="GO:0005524">
    <property type="term" value="F:ATP binding"/>
    <property type="evidence" value="ECO:0007669"/>
    <property type="project" value="UniProtKB-UniRule"/>
</dbReference>
<comment type="catalytic activity">
    <reaction evidence="9">
        <text>XMP + L-glutamine + ATP + H2O = GMP + L-glutamate + AMP + diphosphate + 2 H(+)</text>
        <dbReference type="Rhea" id="RHEA:11680"/>
        <dbReference type="ChEBI" id="CHEBI:15377"/>
        <dbReference type="ChEBI" id="CHEBI:15378"/>
        <dbReference type="ChEBI" id="CHEBI:29985"/>
        <dbReference type="ChEBI" id="CHEBI:30616"/>
        <dbReference type="ChEBI" id="CHEBI:33019"/>
        <dbReference type="ChEBI" id="CHEBI:57464"/>
        <dbReference type="ChEBI" id="CHEBI:58115"/>
        <dbReference type="ChEBI" id="CHEBI:58359"/>
        <dbReference type="ChEBI" id="CHEBI:456215"/>
        <dbReference type="EC" id="6.3.5.2"/>
    </reaction>
</comment>
<dbReference type="Proteomes" id="UP000030491">
    <property type="component" value="Unassembled WGS sequence"/>
</dbReference>
<feature type="binding site" evidence="10">
    <location>
        <begin position="232"/>
        <end position="238"/>
    </location>
    <ligand>
        <name>ATP</name>
        <dbReference type="ChEBI" id="CHEBI:30616"/>
    </ligand>
</feature>
<dbReference type="RefSeq" id="WP_032514095.1">
    <property type="nucleotide sequence ID" value="NZ_JNAJ01000015.1"/>
</dbReference>
<comment type="pathway">
    <text evidence="2 9">Purine metabolism; GMP biosynthesis; GMP from XMP (L-Gln route): step 1/1.</text>
</comment>
<dbReference type="SUPFAM" id="SSF52402">
    <property type="entry name" value="Adenine nucleotide alpha hydrolases-like"/>
    <property type="match status" value="1"/>
</dbReference>
<accession>A0A0A1ZRG7</accession>
<keyword evidence="6 9" id="KW-0658">Purine biosynthesis</keyword>
<evidence type="ECO:0000313" key="12">
    <source>
        <dbReference type="EMBL" id="KGF91106.1"/>
    </source>
</evidence>
<dbReference type="PROSITE" id="PS51273">
    <property type="entry name" value="GATASE_TYPE_1"/>
    <property type="match status" value="1"/>
</dbReference>
<evidence type="ECO:0000256" key="2">
    <source>
        <dbReference type="ARBA" id="ARBA00005153"/>
    </source>
</evidence>
<dbReference type="Gene3D" id="3.30.300.10">
    <property type="match status" value="1"/>
</dbReference>
<dbReference type="PRINTS" id="PR00097">
    <property type="entry name" value="ANTSNTHASEII"/>
</dbReference>
<feature type="active site" evidence="9">
    <location>
        <position position="178"/>
    </location>
</feature>
<dbReference type="GO" id="GO:0003921">
    <property type="term" value="F:GMP synthase activity"/>
    <property type="evidence" value="ECO:0007669"/>
    <property type="project" value="InterPro"/>
</dbReference>
<dbReference type="FunFam" id="3.40.50.880:FF:000001">
    <property type="entry name" value="GMP synthase [glutamine-hydrolyzing]"/>
    <property type="match status" value="1"/>
</dbReference>
<comment type="subunit">
    <text evidence="9">Homodimer.</text>
</comment>
<dbReference type="PANTHER" id="PTHR11922:SF2">
    <property type="entry name" value="GMP SYNTHASE [GLUTAMINE-HYDROLYZING]"/>
    <property type="match status" value="1"/>
</dbReference>
<dbReference type="SUPFAM" id="SSF54810">
    <property type="entry name" value="GMP synthetase C-terminal dimerisation domain"/>
    <property type="match status" value="1"/>
</dbReference>
<dbReference type="CDD" id="cd01742">
    <property type="entry name" value="GATase1_GMP_Synthase"/>
    <property type="match status" value="1"/>
</dbReference>
<dbReference type="InterPro" id="IPR017926">
    <property type="entry name" value="GATASE"/>
</dbReference>
<evidence type="ECO:0000256" key="4">
    <source>
        <dbReference type="ARBA" id="ARBA00022741"/>
    </source>
</evidence>
<dbReference type="InterPro" id="IPR025777">
    <property type="entry name" value="GMPS_ATP_PPase_dom"/>
</dbReference>
<dbReference type="EC" id="6.3.5.2" evidence="9"/>
<dbReference type="OrthoDB" id="9802219at2"/>
<feature type="active site" description="Nucleophile" evidence="9">
    <location>
        <position position="90"/>
    </location>
</feature>
<dbReference type="FunFam" id="3.40.50.620:FF:000001">
    <property type="entry name" value="GMP synthase [glutamine-hydrolyzing]"/>
    <property type="match status" value="1"/>
</dbReference>
<dbReference type="EMBL" id="JNAJ01000015">
    <property type="protein sequence ID" value="KGF91106.1"/>
    <property type="molecule type" value="Genomic_DNA"/>
</dbReference>
<dbReference type="PANTHER" id="PTHR11922">
    <property type="entry name" value="GMP SYNTHASE-RELATED"/>
    <property type="match status" value="1"/>
</dbReference>
<dbReference type="PROSITE" id="PS51553">
    <property type="entry name" value="GMPS_ATP_PPASE"/>
    <property type="match status" value="1"/>
</dbReference>
<dbReference type="UniPathway" id="UPA00189">
    <property type="reaction ID" value="UER00296"/>
</dbReference>
<dbReference type="InterPro" id="IPR029062">
    <property type="entry name" value="Class_I_gatase-like"/>
</dbReference>
<feature type="domain" description="GMPS ATP-PPase" evidence="11">
    <location>
        <begin position="205"/>
        <end position="403"/>
    </location>
</feature>
<keyword evidence="8 9" id="KW-0315">Glutamine amidotransferase</keyword>
<protein>
    <recommendedName>
        <fullName evidence="9">GMP synthase [glutamine-hydrolyzing]</fullName>
        <ecNumber evidence="9">6.3.5.2</ecNumber>
    </recommendedName>
    <alternativeName>
        <fullName evidence="9">GMP synthetase</fullName>
    </alternativeName>
    <alternativeName>
        <fullName evidence="9">Glutamine amidotransferase</fullName>
    </alternativeName>
</protein>
<dbReference type="NCBIfam" id="TIGR00884">
    <property type="entry name" value="guaA_Cterm"/>
    <property type="match status" value="1"/>
</dbReference>
<evidence type="ECO:0000256" key="8">
    <source>
        <dbReference type="ARBA" id="ARBA00022962"/>
    </source>
</evidence>
<comment type="caution">
    <text evidence="12">The sequence shown here is derived from an EMBL/GenBank/DDBJ whole genome shotgun (WGS) entry which is preliminary data.</text>
</comment>
<keyword evidence="3 9" id="KW-0436">Ligase</keyword>
<feature type="active site" evidence="9">
    <location>
        <position position="180"/>
    </location>
</feature>
<sequence length="528" mass="59409">MSQKSLKKERNPSILILDFGSQYSELIARRIRETNVFSLVVSNHTSIEDIQDISPKGIILSGGPNSVYDQNAPKCDEKIFDLGIPILGICYGMQLMVKELGGSVTAATKKAEYGRAPINIDLKCDLLSDVEDKSIMWMSHGDSINCLPDGFNKIAHTENTLHAAIANDTKKLFGVQFHPEVIHSEFGMTVIKNFVYKISCCEADWTTETFLEETIPRIREQVGNKKVLLALSGGVDSSTLAFLLNKAIGTQLTCMFIDQGFMRKGEPEFLMNFFDKKFHIKVKYINARERFIAKLKGITDPEQKRKIIGEEFIRVFEEESNRLGPFQYLAQGTLYPDVIESAGTNIDPKTGERIAVKIKSHHNVGGLPKDLQFKLVEPLRKLFKDEVRKLGAALGLPDEIIKRHPFPGPGLAIRILGEVTNEKLDCLRDADWIVRDEIKKSGLYNDIWQAFAVLLPVKTVGVMGDKRTYAWPIVIRCVSSEDGMTADWSKIPFQILERISNRVVNEVDSVNRVVYDITSKPPGTIEWE</sequence>
<evidence type="ECO:0000256" key="3">
    <source>
        <dbReference type="ARBA" id="ARBA00022598"/>
    </source>
</evidence>
<dbReference type="AlphaFoldDB" id="A0A0A1ZRG7"/>
<gene>
    <name evidence="9" type="primary">guaA</name>
    <name evidence="12" type="ORF">EU93_1275</name>
</gene>
<evidence type="ECO:0000256" key="9">
    <source>
        <dbReference type="HAMAP-Rule" id="MF_00344"/>
    </source>
</evidence>
<keyword evidence="4 9" id="KW-0547">Nucleotide-binding</keyword>
<dbReference type="Pfam" id="PF00117">
    <property type="entry name" value="GATase"/>
    <property type="match status" value="1"/>
</dbReference>
<evidence type="ECO:0000256" key="7">
    <source>
        <dbReference type="ARBA" id="ARBA00022840"/>
    </source>
</evidence>
<evidence type="ECO:0000259" key="11">
    <source>
        <dbReference type="PROSITE" id="PS51553"/>
    </source>
</evidence>
<dbReference type="FunFam" id="3.30.300.10:FF:000002">
    <property type="entry name" value="GMP synthase [glutamine-hydrolyzing]"/>
    <property type="match status" value="1"/>
</dbReference>
<evidence type="ECO:0000256" key="6">
    <source>
        <dbReference type="ARBA" id="ARBA00022755"/>
    </source>
</evidence>
<dbReference type="PRINTS" id="PR00096">
    <property type="entry name" value="GATASE"/>
</dbReference>
<comment type="function">
    <text evidence="1 9">Catalyzes the synthesis of GMP from XMP.</text>
</comment>
<keyword evidence="7 9" id="KW-0067">ATP-binding</keyword>
<dbReference type="Pfam" id="PF00958">
    <property type="entry name" value="GMP_synt_C"/>
    <property type="match status" value="1"/>
</dbReference>
<dbReference type="PRINTS" id="PR00099">
    <property type="entry name" value="CPSGATASE"/>
</dbReference>
<proteinExistence type="inferred from homology"/>
<evidence type="ECO:0000256" key="1">
    <source>
        <dbReference type="ARBA" id="ARBA00002332"/>
    </source>
</evidence>
<dbReference type="InterPro" id="IPR014729">
    <property type="entry name" value="Rossmann-like_a/b/a_fold"/>
</dbReference>
<dbReference type="InterPro" id="IPR001674">
    <property type="entry name" value="GMP_synth_C"/>
</dbReference>